<gene>
    <name evidence="1" type="ordered locus">MTR_5g009450</name>
</gene>
<organism evidence="1 3">
    <name type="scientific">Medicago truncatula</name>
    <name type="common">Barrel medic</name>
    <name type="synonym">Medicago tribuloides</name>
    <dbReference type="NCBI Taxonomy" id="3880"/>
    <lineage>
        <taxon>Eukaryota</taxon>
        <taxon>Viridiplantae</taxon>
        <taxon>Streptophyta</taxon>
        <taxon>Embryophyta</taxon>
        <taxon>Tracheophyta</taxon>
        <taxon>Spermatophyta</taxon>
        <taxon>Magnoliopsida</taxon>
        <taxon>eudicotyledons</taxon>
        <taxon>Gunneridae</taxon>
        <taxon>Pentapetalae</taxon>
        <taxon>rosids</taxon>
        <taxon>fabids</taxon>
        <taxon>Fabales</taxon>
        <taxon>Fabaceae</taxon>
        <taxon>Papilionoideae</taxon>
        <taxon>50 kb inversion clade</taxon>
        <taxon>NPAAA clade</taxon>
        <taxon>Hologalegina</taxon>
        <taxon>IRL clade</taxon>
        <taxon>Trifolieae</taxon>
        <taxon>Medicago</taxon>
    </lineage>
</organism>
<reference evidence="1 3" key="1">
    <citation type="journal article" date="2011" name="Nature">
        <title>The Medicago genome provides insight into the evolution of rhizobial symbioses.</title>
        <authorList>
            <person name="Young N.D."/>
            <person name="Debelle F."/>
            <person name="Oldroyd G.E."/>
            <person name="Geurts R."/>
            <person name="Cannon S.B."/>
            <person name="Udvardi M.K."/>
            <person name="Benedito V.A."/>
            <person name="Mayer K.F."/>
            <person name="Gouzy J."/>
            <person name="Schoof H."/>
            <person name="Van de Peer Y."/>
            <person name="Proost S."/>
            <person name="Cook D.R."/>
            <person name="Meyers B.C."/>
            <person name="Spannagl M."/>
            <person name="Cheung F."/>
            <person name="De Mita S."/>
            <person name="Krishnakumar V."/>
            <person name="Gundlach H."/>
            <person name="Zhou S."/>
            <person name="Mudge J."/>
            <person name="Bharti A.K."/>
            <person name="Murray J.D."/>
            <person name="Naoumkina M.A."/>
            <person name="Rosen B."/>
            <person name="Silverstein K.A."/>
            <person name="Tang H."/>
            <person name="Rombauts S."/>
            <person name="Zhao P.X."/>
            <person name="Zhou P."/>
            <person name="Barbe V."/>
            <person name="Bardou P."/>
            <person name="Bechner M."/>
            <person name="Bellec A."/>
            <person name="Berger A."/>
            <person name="Berges H."/>
            <person name="Bidwell S."/>
            <person name="Bisseling T."/>
            <person name="Choisne N."/>
            <person name="Couloux A."/>
            <person name="Denny R."/>
            <person name="Deshpande S."/>
            <person name="Dai X."/>
            <person name="Doyle J.J."/>
            <person name="Dudez A.M."/>
            <person name="Farmer A.D."/>
            <person name="Fouteau S."/>
            <person name="Franken C."/>
            <person name="Gibelin C."/>
            <person name="Gish J."/>
            <person name="Goldstein S."/>
            <person name="Gonzalez A.J."/>
            <person name="Green P.J."/>
            <person name="Hallab A."/>
            <person name="Hartog M."/>
            <person name="Hua A."/>
            <person name="Humphray S.J."/>
            <person name="Jeong D.H."/>
            <person name="Jing Y."/>
            <person name="Jocker A."/>
            <person name="Kenton S.M."/>
            <person name="Kim D.J."/>
            <person name="Klee K."/>
            <person name="Lai H."/>
            <person name="Lang C."/>
            <person name="Lin S."/>
            <person name="Macmil S.L."/>
            <person name="Magdelenat G."/>
            <person name="Matthews L."/>
            <person name="McCorrison J."/>
            <person name="Monaghan E.L."/>
            <person name="Mun J.H."/>
            <person name="Najar F.Z."/>
            <person name="Nicholson C."/>
            <person name="Noirot C."/>
            <person name="O'Bleness M."/>
            <person name="Paule C.R."/>
            <person name="Poulain J."/>
            <person name="Prion F."/>
            <person name="Qin B."/>
            <person name="Qu C."/>
            <person name="Retzel E.F."/>
            <person name="Riddle C."/>
            <person name="Sallet E."/>
            <person name="Samain S."/>
            <person name="Samson N."/>
            <person name="Sanders I."/>
            <person name="Saurat O."/>
            <person name="Scarpelli C."/>
            <person name="Schiex T."/>
            <person name="Segurens B."/>
            <person name="Severin A.J."/>
            <person name="Sherrier D.J."/>
            <person name="Shi R."/>
            <person name="Sims S."/>
            <person name="Singer S.R."/>
            <person name="Sinharoy S."/>
            <person name="Sterck L."/>
            <person name="Viollet A."/>
            <person name="Wang B.B."/>
            <person name="Wang K."/>
            <person name="Wang M."/>
            <person name="Wang X."/>
            <person name="Warfsmann J."/>
            <person name="Weissenbach J."/>
            <person name="White D.D."/>
            <person name="White J.D."/>
            <person name="Wiley G.B."/>
            <person name="Wincker P."/>
            <person name="Xing Y."/>
            <person name="Yang L."/>
            <person name="Yao Z."/>
            <person name="Ying F."/>
            <person name="Zhai J."/>
            <person name="Zhou L."/>
            <person name="Zuber A."/>
            <person name="Denarie J."/>
            <person name="Dixon R.A."/>
            <person name="May G.D."/>
            <person name="Schwartz D.C."/>
            <person name="Rogers J."/>
            <person name="Quetier F."/>
            <person name="Town C.D."/>
            <person name="Roe B.A."/>
        </authorList>
    </citation>
    <scope>NUCLEOTIDE SEQUENCE [LARGE SCALE GENOMIC DNA]</scope>
    <source>
        <strain evidence="1">A17</strain>
        <strain evidence="2 3">cv. Jemalong A17</strain>
    </source>
</reference>
<dbReference type="HOGENOM" id="CLU_2779686_0_0_1"/>
<reference evidence="2" key="3">
    <citation type="submission" date="2015-04" db="UniProtKB">
        <authorList>
            <consortium name="EnsemblPlants"/>
        </authorList>
    </citation>
    <scope>IDENTIFICATION</scope>
    <source>
        <strain evidence="2">cv. Jemalong A17</strain>
    </source>
</reference>
<dbReference type="EnsemblPlants" id="AES93966">
    <property type="protein sequence ID" value="AES93966"/>
    <property type="gene ID" value="MTR_5g009450"/>
</dbReference>
<name>G7KAM0_MEDTR</name>
<accession>G7KAM0</accession>
<dbReference type="EMBL" id="CM001221">
    <property type="protein sequence ID" value="AES93966.1"/>
    <property type="molecule type" value="Genomic_DNA"/>
</dbReference>
<evidence type="ECO:0000313" key="3">
    <source>
        <dbReference type="Proteomes" id="UP000002051"/>
    </source>
</evidence>
<proteinExistence type="predicted"/>
<keyword evidence="3" id="KW-1185">Reference proteome</keyword>
<dbReference type="AlphaFoldDB" id="G7KAM0"/>
<dbReference type="SUPFAM" id="SSF110324">
    <property type="entry name" value="Ribosomal L27 protein-like"/>
    <property type="match status" value="1"/>
</dbReference>
<sequence>MLTQTCHMDISSDMALGGGLRLRQDHDAISVMKAGRLRFSSKPNKYWVGSGQYYCFNSILFYNICFSTI</sequence>
<protein>
    <submittedName>
        <fullName evidence="1 2">Uncharacterized protein</fullName>
    </submittedName>
</protein>
<evidence type="ECO:0000313" key="2">
    <source>
        <dbReference type="EnsemblPlants" id="AES93966"/>
    </source>
</evidence>
<dbReference type="Gene3D" id="2.40.50.100">
    <property type="match status" value="1"/>
</dbReference>
<reference evidence="1 3" key="2">
    <citation type="journal article" date="2014" name="BMC Genomics">
        <title>An improved genome release (version Mt4.0) for the model legume Medicago truncatula.</title>
        <authorList>
            <person name="Tang H."/>
            <person name="Krishnakumar V."/>
            <person name="Bidwell S."/>
            <person name="Rosen B."/>
            <person name="Chan A."/>
            <person name="Zhou S."/>
            <person name="Gentzbittel L."/>
            <person name="Childs K.L."/>
            <person name="Yandell M."/>
            <person name="Gundlach H."/>
            <person name="Mayer K.F."/>
            <person name="Schwartz D.C."/>
            <person name="Town C.D."/>
        </authorList>
    </citation>
    <scope>GENOME REANNOTATION</scope>
    <source>
        <strain evidence="2 3">cv. Jemalong A17</strain>
    </source>
</reference>
<evidence type="ECO:0000313" key="1">
    <source>
        <dbReference type="EMBL" id="AES93966.1"/>
    </source>
</evidence>
<dbReference type="PaxDb" id="3880-AES93966"/>
<dbReference type="Proteomes" id="UP000002051">
    <property type="component" value="Chromosome 5"/>
</dbReference>